<dbReference type="OrthoDB" id="5116324at2"/>
<evidence type="ECO:0000313" key="2">
    <source>
        <dbReference type="EMBL" id="PJJ55639.1"/>
    </source>
</evidence>
<keyword evidence="1" id="KW-0812">Transmembrane</keyword>
<dbReference type="Proteomes" id="UP000230161">
    <property type="component" value="Unassembled WGS sequence"/>
</dbReference>
<dbReference type="AlphaFoldDB" id="A0A2M9BCF9"/>
<name>A0A2M9BCF9_9MICO</name>
<accession>A0A2M9BCF9</accession>
<comment type="caution">
    <text evidence="2">The sequence shown here is derived from an EMBL/GenBank/DDBJ whole genome shotgun (WGS) entry which is preliminary data.</text>
</comment>
<gene>
    <name evidence="2" type="ORF">CLV54_2989</name>
</gene>
<protein>
    <submittedName>
        <fullName evidence="2">Uncharacterized protein</fullName>
    </submittedName>
</protein>
<feature type="transmembrane region" description="Helical" evidence="1">
    <location>
        <begin position="20"/>
        <end position="42"/>
    </location>
</feature>
<keyword evidence="3" id="KW-1185">Reference proteome</keyword>
<feature type="transmembrane region" description="Helical" evidence="1">
    <location>
        <begin position="49"/>
        <end position="71"/>
    </location>
</feature>
<dbReference type="EMBL" id="PGFB01000005">
    <property type="protein sequence ID" value="PJJ55639.1"/>
    <property type="molecule type" value="Genomic_DNA"/>
</dbReference>
<dbReference type="RefSeq" id="WP_100345746.1">
    <property type="nucleotide sequence ID" value="NZ_PGFB01000005.1"/>
</dbReference>
<evidence type="ECO:0000313" key="3">
    <source>
        <dbReference type="Proteomes" id="UP000230161"/>
    </source>
</evidence>
<keyword evidence="1" id="KW-0472">Membrane</keyword>
<reference evidence="2 3" key="1">
    <citation type="submission" date="2017-11" db="EMBL/GenBank/DDBJ databases">
        <title>Genomic Encyclopedia of Archaeal and Bacterial Type Strains, Phase II (KMG-II): From Individual Species to Whole Genera.</title>
        <authorList>
            <person name="Goeker M."/>
        </authorList>
    </citation>
    <scope>NUCLEOTIDE SEQUENCE [LARGE SCALE GENOMIC DNA]</scope>
    <source>
        <strain evidence="2 3">DSM 25625</strain>
    </source>
</reference>
<keyword evidence="1" id="KW-1133">Transmembrane helix</keyword>
<evidence type="ECO:0000256" key="1">
    <source>
        <dbReference type="SAM" id="Phobius"/>
    </source>
</evidence>
<proteinExistence type="predicted"/>
<sequence>MTQIPVNGTSARVLRPLGHLFRQGVIAALALLVPLFAVLFWLTIPSGRWVPVLVVLVVVIIVGLFAAISYFTSTFSIDENGVTERGFFGRKVHVSKSEVASIVEADVYHGNTLDTLPHLFICDDEGRALLRMRGQFWSRENMDTLREEFDVPVHFIGEPLTVGELSRTHPNLVYWFERRPVFRYQP</sequence>
<organism evidence="2 3">
    <name type="scientific">Compostimonas suwonensis</name>
    <dbReference type="NCBI Taxonomy" id="1048394"/>
    <lineage>
        <taxon>Bacteria</taxon>
        <taxon>Bacillati</taxon>
        <taxon>Actinomycetota</taxon>
        <taxon>Actinomycetes</taxon>
        <taxon>Micrococcales</taxon>
        <taxon>Microbacteriaceae</taxon>
        <taxon>Compostimonas</taxon>
    </lineage>
</organism>